<accession>A0A8S9ZA66</accession>
<sequence>MKTFRPSIACFMCVPRQNAPETFPTLLVVPYLNWIGVTALFPKYRESIPVCHFWLPKEHTSSRQIRMN</sequence>
<organism evidence="1 2">
    <name type="scientific">Paragonimus skrjabini miyazakii</name>
    <dbReference type="NCBI Taxonomy" id="59628"/>
    <lineage>
        <taxon>Eukaryota</taxon>
        <taxon>Metazoa</taxon>
        <taxon>Spiralia</taxon>
        <taxon>Lophotrochozoa</taxon>
        <taxon>Platyhelminthes</taxon>
        <taxon>Trematoda</taxon>
        <taxon>Digenea</taxon>
        <taxon>Plagiorchiida</taxon>
        <taxon>Troglotremata</taxon>
        <taxon>Troglotrematidae</taxon>
        <taxon>Paragonimus</taxon>
    </lineage>
</organism>
<protein>
    <submittedName>
        <fullName evidence="1">Uncharacterized protein</fullName>
    </submittedName>
</protein>
<dbReference type="Proteomes" id="UP000822476">
    <property type="component" value="Unassembled WGS sequence"/>
</dbReference>
<comment type="caution">
    <text evidence="1">The sequence shown here is derived from an EMBL/GenBank/DDBJ whole genome shotgun (WGS) entry which is preliminary data.</text>
</comment>
<evidence type="ECO:0000313" key="2">
    <source>
        <dbReference type="Proteomes" id="UP000822476"/>
    </source>
</evidence>
<reference evidence="1" key="1">
    <citation type="submission" date="2019-07" db="EMBL/GenBank/DDBJ databases">
        <title>Annotation for the trematode Paragonimus miyazaki's.</title>
        <authorList>
            <person name="Choi Y.-J."/>
        </authorList>
    </citation>
    <scope>NUCLEOTIDE SEQUENCE</scope>
    <source>
        <strain evidence="1">Japan</strain>
    </source>
</reference>
<name>A0A8S9ZA66_9TREM</name>
<keyword evidence="2" id="KW-1185">Reference proteome</keyword>
<dbReference type="EMBL" id="JTDE01000044">
    <property type="protein sequence ID" value="KAF7262513.1"/>
    <property type="molecule type" value="Genomic_DNA"/>
</dbReference>
<dbReference type="AlphaFoldDB" id="A0A8S9ZA66"/>
<evidence type="ECO:0000313" key="1">
    <source>
        <dbReference type="EMBL" id="KAF7262513.1"/>
    </source>
</evidence>
<gene>
    <name evidence="1" type="ORF">EG68_00183</name>
</gene>
<proteinExistence type="predicted"/>